<dbReference type="EMBL" id="BQNB010015103">
    <property type="protein sequence ID" value="GJT36053.1"/>
    <property type="molecule type" value="Genomic_DNA"/>
</dbReference>
<proteinExistence type="predicted"/>
<accession>A0ABQ5DAQ1</accession>
<sequence>MTTTTIYSRQYHDRIPPPSVAKRGKVVAGTTGCMWCSRSEQGLNNIEVKLLGGLEVLVLLENEETVNNVLKDTEHGLRRWLHKLRRGDSLQRTSGRMTWINIIVLLRCMVATWTLSALFSIALVWHSNAMTWGKLVRQASNMSDIIDDNSMNSTSWLTTSMLFW</sequence>
<protein>
    <submittedName>
        <fullName evidence="2">Uncharacterized protein</fullName>
    </submittedName>
</protein>
<name>A0ABQ5DAQ1_9ASTR</name>
<keyword evidence="1" id="KW-0472">Membrane</keyword>
<comment type="caution">
    <text evidence="2">The sequence shown here is derived from an EMBL/GenBank/DDBJ whole genome shotgun (WGS) entry which is preliminary data.</text>
</comment>
<dbReference type="Proteomes" id="UP001151760">
    <property type="component" value="Unassembled WGS sequence"/>
</dbReference>
<evidence type="ECO:0000313" key="2">
    <source>
        <dbReference type="EMBL" id="GJT36053.1"/>
    </source>
</evidence>
<reference evidence="2" key="1">
    <citation type="journal article" date="2022" name="Int. J. Mol. Sci.">
        <title>Draft Genome of Tanacetum Coccineum: Genomic Comparison of Closely Related Tanacetum-Family Plants.</title>
        <authorList>
            <person name="Yamashiro T."/>
            <person name="Shiraishi A."/>
            <person name="Nakayama K."/>
            <person name="Satake H."/>
        </authorList>
    </citation>
    <scope>NUCLEOTIDE SEQUENCE</scope>
</reference>
<evidence type="ECO:0000313" key="3">
    <source>
        <dbReference type="Proteomes" id="UP001151760"/>
    </source>
</evidence>
<evidence type="ECO:0000256" key="1">
    <source>
        <dbReference type="SAM" id="Phobius"/>
    </source>
</evidence>
<keyword evidence="3" id="KW-1185">Reference proteome</keyword>
<gene>
    <name evidence="2" type="ORF">Tco_0926472</name>
</gene>
<reference evidence="2" key="2">
    <citation type="submission" date="2022-01" db="EMBL/GenBank/DDBJ databases">
        <authorList>
            <person name="Yamashiro T."/>
            <person name="Shiraishi A."/>
            <person name="Satake H."/>
            <person name="Nakayama K."/>
        </authorList>
    </citation>
    <scope>NUCLEOTIDE SEQUENCE</scope>
</reference>
<organism evidence="2 3">
    <name type="scientific">Tanacetum coccineum</name>
    <dbReference type="NCBI Taxonomy" id="301880"/>
    <lineage>
        <taxon>Eukaryota</taxon>
        <taxon>Viridiplantae</taxon>
        <taxon>Streptophyta</taxon>
        <taxon>Embryophyta</taxon>
        <taxon>Tracheophyta</taxon>
        <taxon>Spermatophyta</taxon>
        <taxon>Magnoliopsida</taxon>
        <taxon>eudicotyledons</taxon>
        <taxon>Gunneridae</taxon>
        <taxon>Pentapetalae</taxon>
        <taxon>asterids</taxon>
        <taxon>campanulids</taxon>
        <taxon>Asterales</taxon>
        <taxon>Asteraceae</taxon>
        <taxon>Asteroideae</taxon>
        <taxon>Anthemideae</taxon>
        <taxon>Anthemidinae</taxon>
        <taxon>Tanacetum</taxon>
    </lineage>
</organism>
<keyword evidence="1" id="KW-1133">Transmembrane helix</keyword>
<feature type="transmembrane region" description="Helical" evidence="1">
    <location>
        <begin position="99"/>
        <end position="125"/>
    </location>
</feature>
<keyword evidence="1" id="KW-0812">Transmembrane</keyword>